<organism evidence="2 3">
    <name type="scientific">Plasmodium ovale curtisi</name>
    <dbReference type="NCBI Taxonomy" id="864141"/>
    <lineage>
        <taxon>Eukaryota</taxon>
        <taxon>Sar</taxon>
        <taxon>Alveolata</taxon>
        <taxon>Apicomplexa</taxon>
        <taxon>Aconoidasida</taxon>
        <taxon>Haemosporida</taxon>
        <taxon>Plasmodiidae</taxon>
        <taxon>Plasmodium</taxon>
        <taxon>Plasmodium (Plasmodium)</taxon>
    </lineage>
</organism>
<evidence type="ECO:0000313" key="4">
    <source>
        <dbReference type="Proteomes" id="UP000078560"/>
    </source>
</evidence>
<dbReference type="EMBL" id="FLQV01000814">
    <property type="protein sequence ID" value="SBS98231.1"/>
    <property type="molecule type" value="Genomic_DNA"/>
</dbReference>
<reference evidence="2" key="1">
    <citation type="submission" date="2016-05" db="EMBL/GenBank/DDBJ databases">
        <authorList>
            <person name="Lavstsen T."/>
            <person name="Jespersen J.S."/>
        </authorList>
    </citation>
    <scope>NUCLEOTIDE SEQUENCE [LARGE SCALE GENOMIC DNA]</scope>
</reference>
<dbReference type="AlphaFoldDB" id="A0A1A8X245"/>
<evidence type="ECO:0000313" key="1">
    <source>
        <dbReference type="EMBL" id="SBS88398.1"/>
    </source>
</evidence>
<dbReference type="EMBL" id="FLQU01000633">
    <property type="protein sequence ID" value="SBS88398.1"/>
    <property type="molecule type" value="Genomic_DNA"/>
</dbReference>
<protein>
    <submittedName>
        <fullName evidence="2">Uncharacterized protein</fullName>
    </submittedName>
</protein>
<dbReference type="Proteomes" id="UP000078560">
    <property type="component" value="Unassembled WGS sequence"/>
</dbReference>
<sequence length="103" mass="11982">MNNSDKMNLGEMRCCRVNGFGSCTQGNMRKGEKHDIVIVRRCEDACQLRDPPWDATHDVFICSLRQKCHSKYAFWRIHLKGRFPLRVTPIYTVISASHIVTWV</sequence>
<gene>
    <name evidence="2" type="ORF">POVCU1_044520</name>
    <name evidence="1" type="ORF">POVCU2_0048220</name>
</gene>
<evidence type="ECO:0000313" key="3">
    <source>
        <dbReference type="Proteomes" id="UP000078546"/>
    </source>
</evidence>
<reference evidence="3 4" key="2">
    <citation type="submission" date="2016-05" db="EMBL/GenBank/DDBJ databases">
        <authorList>
            <person name="Naeem Raeece"/>
        </authorList>
    </citation>
    <scope>NUCLEOTIDE SEQUENCE [LARGE SCALE GENOMIC DNA]</scope>
</reference>
<dbReference type="Proteomes" id="UP000078546">
    <property type="component" value="Unassembled WGS sequence"/>
</dbReference>
<proteinExistence type="predicted"/>
<name>A0A1A8X245_PLAOA</name>
<accession>A0A1A8X245</accession>
<evidence type="ECO:0000313" key="2">
    <source>
        <dbReference type="EMBL" id="SBS98231.1"/>
    </source>
</evidence>